<sequence>MSSSQTHNSALPLAGKTALVTGASRGIGAGIALDLARQGAAVILHYASPSSQPKVEAICAEIASLPHKPSTSIFRADLSSPDGASTLLGDIKAQHGGDSFRLDILVNNAGMSKPIPLSQITAADYEATYGLNVRGPLLVTQAVLPHLNPRSRIVNVSSVGARAGYPSLSLYCSSKAALEGLTRVWAAELGGDGTTVNCVAPGPVESEMLDLIPQELVKSQRMRTPVEKRTGRVDEVARVVTWLCGEGAGWVSGQTISASGGYAMY</sequence>
<protein>
    <recommendedName>
        <fullName evidence="4">Ketoreductase domain-containing protein</fullName>
    </recommendedName>
</protein>
<dbReference type="InterPro" id="IPR020904">
    <property type="entry name" value="Sc_DH/Rdtase_CS"/>
</dbReference>
<dbReference type="InterPro" id="IPR002347">
    <property type="entry name" value="SDR_fam"/>
</dbReference>
<evidence type="ECO:0000256" key="3">
    <source>
        <dbReference type="ARBA" id="ARBA00023002"/>
    </source>
</evidence>
<dbReference type="InterPro" id="IPR057326">
    <property type="entry name" value="KR_dom"/>
</dbReference>
<dbReference type="PROSITE" id="PS00061">
    <property type="entry name" value="ADH_SHORT"/>
    <property type="match status" value="1"/>
</dbReference>
<dbReference type="SMART" id="SM00822">
    <property type="entry name" value="PKS_KR"/>
    <property type="match status" value="1"/>
</dbReference>
<dbReference type="PANTHER" id="PTHR43639">
    <property type="entry name" value="OXIDOREDUCTASE, SHORT-CHAIN DEHYDROGENASE/REDUCTASE FAMILY (AFU_ORTHOLOGUE AFUA_5G02870)"/>
    <property type="match status" value="1"/>
</dbReference>
<evidence type="ECO:0000313" key="5">
    <source>
        <dbReference type="Proteomes" id="UP000515153"/>
    </source>
</evidence>
<dbReference type="Proteomes" id="UP000515153">
    <property type="component" value="Chromosome V"/>
</dbReference>
<proteinExistence type="inferred from homology"/>
<feature type="domain" description="Ketoreductase" evidence="4">
    <location>
        <begin position="16"/>
        <end position="202"/>
    </location>
</feature>
<gene>
    <name evidence="6" type="ORF">PgNI_11867</name>
</gene>
<keyword evidence="2" id="KW-0521">NADP</keyword>
<dbReference type="GeneID" id="41966731"/>
<dbReference type="PRINTS" id="PR00081">
    <property type="entry name" value="GDHRDH"/>
</dbReference>
<dbReference type="SUPFAM" id="SSF51735">
    <property type="entry name" value="NAD(P)-binding Rossmann-fold domains"/>
    <property type="match status" value="1"/>
</dbReference>
<dbReference type="KEGG" id="pgri:PgNI_11867"/>
<name>A0A6P8AN61_PYRGI</name>
<dbReference type="PANTHER" id="PTHR43639:SF1">
    <property type="entry name" value="SHORT-CHAIN DEHYDROGENASE_REDUCTASE FAMILY PROTEIN"/>
    <property type="match status" value="1"/>
</dbReference>
<dbReference type="AlphaFoldDB" id="A0A6P8AN61"/>
<dbReference type="InterPro" id="IPR036291">
    <property type="entry name" value="NAD(P)-bd_dom_sf"/>
</dbReference>
<reference evidence="6" key="3">
    <citation type="submission" date="2025-08" db="UniProtKB">
        <authorList>
            <consortium name="RefSeq"/>
        </authorList>
    </citation>
    <scope>IDENTIFICATION</scope>
    <source>
        <strain evidence="6">NI907</strain>
    </source>
</reference>
<dbReference type="FunFam" id="3.40.50.720:FF:000374">
    <property type="entry name" value="3-oxoacyl-(Acyl-carrier-protein) reductase"/>
    <property type="match status" value="1"/>
</dbReference>
<organism evidence="5 6">
    <name type="scientific">Pyricularia grisea</name>
    <name type="common">Crabgrass-specific blast fungus</name>
    <name type="synonym">Magnaporthe grisea</name>
    <dbReference type="NCBI Taxonomy" id="148305"/>
    <lineage>
        <taxon>Eukaryota</taxon>
        <taxon>Fungi</taxon>
        <taxon>Dikarya</taxon>
        <taxon>Ascomycota</taxon>
        <taxon>Pezizomycotina</taxon>
        <taxon>Sordariomycetes</taxon>
        <taxon>Sordariomycetidae</taxon>
        <taxon>Magnaporthales</taxon>
        <taxon>Pyriculariaceae</taxon>
        <taxon>Pyricularia</taxon>
    </lineage>
</organism>
<evidence type="ECO:0000256" key="2">
    <source>
        <dbReference type="ARBA" id="ARBA00022857"/>
    </source>
</evidence>
<evidence type="ECO:0000256" key="1">
    <source>
        <dbReference type="ARBA" id="ARBA00006484"/>
    </source>
</evidence>
<dbReference type="GO" id="GO:0016491">
    <property type="term" value="F:oxidoreductase activity"/>
    <property type="evidence" value="ECO:0007669"/>
    <property type="project" value="UniProtKB-KW"/>
</dbReference>
<comment type="similarity">
    <text evidence="1">Belongs to the short-chain dehydrogenases/reductases (SDR) family.</text>
</comment>
<reference evidence="6" key="2">
    <citation type="submission" date="2019-10" db="EMBL/GenBank/DDBJ databases">
        <authorList>
            <consortium name="NCBI Genome Project"/>
        </authorList>
    </citation>
    <scope>NUCLEOTIDE SEQUENCE</scope>
    <source>
        <strain evidence="6">NI907</strain>
    </source>
</reference>
<dbReference type="Gene3D" id="3.40.50.720">
    <property type="entry name" value="NAD(P)-binding Rossmann-like Domain"/>
    <property type="match status" value="1"/>
</dbReference>
<evidence type="ECO:0000259" key="4">
    <source>
        <dbReference type="SMART" id="SM00822"/>
    </source>
</evidence>
<accession>A0A6P8AN61</accession>
<dbReference type="RefSeq" id="XP_030976344.1">
    <property type="nucleotide sequence ID" value="XM_031131826.1"/>
</dbReference>
<keyword evidence="5" id="KW-1185">Reference proteome</keyword>
<dbReference type="Pfam" id="PF13561">
    <property type="entry name" value="adh_short_C2"/>
    <property type="match status" value="1"/>
</dbReference>
<reference evidence="5 6" key="1">
    <citation type="journal article" date="2019" name="Mol. Biol. Evol.">
        <title>Blast fungal genomes show frequent chromosomal changes, gene gains and losses, and effector gene turnover.</title>
        <authorList>
            <person name="Gomez Luciano L.B."/>
            <person name="Jason Tsai I."/>
            <person name="Chuma I."/>
            <person name="Tosa Y."/>
            <person name="Chen Y.H."/>
            <person name="Li J.Y."/>
            <person name="Li M.Y."/>
            <person name="Jade Lu M.Y."/>
            <person name="Nakayashiki H."/>
            <person name="Li W.H."/>
        </authorList>
    </citation>
    <scope>NUCLEOTIDE SEQUENCE [LARGE SCALE GENOMIC DNA]</scope>
    <source>
        <strain evidence="5 6">NI907</strain>
    </source>
</reference>
<keyword evidence="3" id="KW-0560">Oxidoreductase</keyword>
<evidence type="ECO:0000313" key="6">
    <source>
        <dbReference type="RefSeq" id="XP_030976344.1"/>
    </source>
</evidence>
<dbReference type="PRINTS" id="PR00080">
    <property type="entry name" value="SDRFAMILY"/>
</dbReference>